<proteinExistence type="predicted"/>
<dbReference type="Proteomes" id="UP000814128">
    <property type="component" value="Unassembled WGS sequence"/>
</dbReference>
<organism evidence="1 2">
    <name type="scientific">Vararia minispora EC-137</name>
    <dbReference type="NCBI Taxonomy" id="1314806"/>
    <lineage>
        <taxon>Eukaryota</taxon>
        <taxon>Fungi</taxon>
        <taxon>Dikarya</taxon>
        <taxon>Basidiomycota</taxon>
        <taxon>Agaricomycotina</taxon>
        <taxon>Agaricomycetes</taxon>
        <taxon>Russulales</taxon>
        <taxon>Lachnocladiaceae</taxon>
        <taxon>Vararia</taxon>
    </lineage>
</organism>
<evidence type="ECO:0000313" key="1">
    <source>
        <dbReference type="EMBL" id="KAI0034096.1"/>
    </source>
</evidence>
<evidence type="ECO:0000313" key="2">
    <source>
        <dbReference type="Proteomes" id="UP000814128"/>
    </source>
</evidence>
<reference evidence="1" key="1">
    <citation type="submission" date="2021-02" db="EMBL/GenBank/DDBJ databases">
        <authorList>
            <consortium name="DOE Joint Genome Institute"/>
            <person name="Ahrendt S."/>
            <person name="Looney B.P."/>
            <person name="Miyauchi S."/>
            <person name="Morin E."/>
            <person name="Drula E."/>
            <person name="Courty P.E."/>
            <person name="Chicoki N."/>
            <person name="Fauchery L."/>
            <person name="Kohler A."/>
            <person name="Kuo A."/>
            <person name="Labutti K."/>
            <person name="Pangilinan J."/>
            <person name="Lipzen A."/>
            <person name="Riley R."/>
            <person name="Andreopoulos W."/>
            <person name="He G."/>
            <person name="Johnson J."/>
            <person name="Barry K.W."/>
            <person name="Grigoriev I.V."/>
            <person name="Nagy L."/>
            <person name="Hibbett D."/>
            <person name="Henrissat B."/>
            <person name="Matheny P.B."/>
            <person name="Labbe J."/>
            <person name="Martin F."/>
        </authorList>
    </citation>
    <scope>NUCLEOTIDE SEQUENCE</scope>
    <source>
        <strain evidence="1">EC-137</strain>
    </source>
</reference>
<keyword evidence="2" id="KW-1185">Reference proteome</keyword>
<accession>A0ACB8QRN6</accession>
<name>A0ACB8QRN6_9AGAM</name>
<dbReference type="EMBL" id="MU273506">
    <property type="protein sequence ID" value="KAI0034096.1"/>
    <property type="molecule type" value="Genomic_DNA"/>
</dbReference>
<reference evidence="1" key="2">
    <citation type="journal article" date="2022" name="New Phytol.">
        <title>Evolutionary transition to the ectomycorrhizal habit in the genomes of a hyperdiverse lineage of mushroom-forming fungi.</title>
        <authorList>
            <person name="Looney B."/>
            <person name="Miyauchi S."/>
            <person name="Morin E."/>
            <person name="Drula E."/>
            <person name="Courty P.E."/>
            <person name="Kohler A."/>
            <person name="Kuo A."/>
            <person name="LaButti K."/>
            <person name="Pangilinan J."/>
            <person name="Lipzen A."/>
            <person name="Riley R."/>
            <person name="Andreopoulos W."/>
            <person name="He G."/>
            <person name="Johnson J."/>
            <person name="Nolan M."/>
            <person name="Tritt A."/>
            <person name="Barry K.W."/>
            <person name="Grigoriev I.V."/>
            <person name="Nagy L.G."/>
            <person name="Hibbett D."/>
            <person name="Henrissat B."/>
            <person name="Matheny P.B."/>
            <person name="Labbe J."/>
            <person name="Martin F.M."/>
        </authorList>
    </citation>
    <scope>NUCLEOTIDE SEQUENCE</scope>
    <source>
        <strain evidence="1">EC-137</strain>
    </source>
</reference>
<comment type="caution">
    <text evidence="1">The sequence shown here is derived from an EMBL/GenBank/DDBJ whole genome shotgun (WGS) entry which is preliminary data.</text>
</comment>
<sequence length="374" mass="44193">MKRLTPFWVKNAWTSNPRTKDFQHIKPFPKTWLRKVVPASLRPPNATKPDLVAKVSDRIRYWNIVPGDLVRIRGHRIKHIMEVAQINRLSNEVRLRKVKEDVCALPDRDPTKLLRVHYSRLQLFWKHIQLEGKEEPTPVFVATVRRGHARYFPREGYVHWKRYVLKTAPRLPKQLYQGQAIPWPTKELEKIRAENYISSASAVSRVTYVPPDESALAHMWSPSLVKRYVRSLYNPQYEHGVVVADPMEVHLTRELSNPYSRAKRQARWKARLEYRKLLLSQIMTQELKNLDGRSRRDARAEATFKWKQQLAREDAVERLKRKVKRGDQAKEDRKRARRMRKEKRRIDILRKLVLQEGAGTNQIIPGRQLVKAIA</sequence>
<gene>
    <name evidence="1" type="ORF">K488DRAFT_46183</name>
</gene>
<protein>
    <submittedName>
        <fullName evidence="1">Uncharacterized protein</fullName>
    </submittedName>
</protein>